<evidence type="ECO:0008006" key="3">
    <source>
        <dbReference type="Google" id="ProtNLM"/>
    </source>
</evidence>
<feature type="non-terminal residue" evidence="2">
    <location>
        <position position="1"/>
    </location>
</feature>
<dbReference type="AlphaFoldDB" id="A0A0F9C3E6"/>
<feature type="non-terminal residue" evidence="2">
    <location>
        <position position="546"/>
    </location>
</feature>
<accession>A0A0F9C3E6</accession>
<protein>
    <recommendedName>
        <fullName evidence="3">Terminase large subunit gp17-like C-terminal domain-containing protein</fullName>
    </recommendedName>
</protein>
<sequence length="546" mass="63315">MSKSLVQPISGDEWRTHDEKPESEKGQVSTDSQWSFLLNSDLLMESQKQAEKRVDGYTTEEWQYLRKRAKVDLFFLIYGVLGYDNLTESLHGHLCSWLRRRLEDFYKLTLMPRGHYKTTCVTIGDSIQVALPDDTGLEPFPRNLGPDVRILLGHETAEGASRFNYEITGHFVANPTLMGLFPECVPNPRHQRMNKRELELPRTIIRAEPTIDTMGVGGKSQGRHYDIIKLDDIFGDKARDSVAERETTIQWFDNIQSFFVRLAVGYLDMVGTRYSLDDVYEHVMEVYEAQIKRYIRRIEEYNENGELKAIFPENFTPKRLAILRKNKKVWAAQYVNDPVEGLARFDINSLRYYERVGENKVAIFTGESSHVFNVRELDIVILADPAVSRLPGIVVTGASPKLQLFVLETYKEDTDPTTFVELLFRMVQRWWPRIVAIESVIFSAVYEHWIKREMSIRGISFNIIPYKPPPDRTKAERIMGLEPYLSAAQIYVHRDQKELIKEFKEFGATTNTHLLDALAQGPTFWRPGLDQATMDRNRKLEEEFIL</sequence>
<dbReference type="EMBL" id="LAZR01034998">
    <property type="protein sequence ID" value="KKL28715.1"/>
    <property type="molecule type" value="Genomic_DNA"/>
</dbReference>
<gene>
    <name evidence="2" type="ORF">LCGC14_2372370</name>
</gene>
<feature type="compositionally biased region" description="Basic and acidic residues" evidence="1">
    <location>
        <begin position="12"/>
        <end position="25"/>
    </location>
</feature>
<organism evidence="2">
    <name type="scientific">marine sediment metagenome</name>
    <dbReference type="NCBI Taxonomy" id="412755"/>
    <lineage>
        <taxon>unclassified sequences</taxon>
        <taxon>metagenomes</taxon>
        <taxon>ecological metagenomes</taxon>
    </lineage>
</organism>
<feature type="region of interest" description="Disordered" evidence="1">
    <location>
        <begin position="1"/>
        <end position="31"/>
    </location>
</feature>
<reference evidence="2" key="1">
    <citation type="journal article" date="2015" name="Nature">
        <title>Complex archaea that bridge the gap between prokaryotes and eukaryotes.</title>
        <authorList>
            <person name="Spang A."/>
            <person name="Saw J.H."/>
            <person name="Jorgensen S.L."/>
            <person name="Zaremba-Niedzwiedzka K."/>
            <person name="Martijn J."/>
            <person name="Lind A.E."/>
            <person name="van Eijk R."/>
            <person name="Schleper C."/>
            <person name="Guy L."/>
            <person name="Ettema T.J."/>
        </authorList>
    </citation>
    <scope>NUCLEOTIDE SEQUENCE</scope>
</reference>
<comment type="caution">
    <text evidence="2">The sequence shown here is derived from an EMBL/GenBank/DDBJ whole genome shotgun (WGS) entry which is preliminary data.</text>
</comment>
<evidence type="ECO:0000256" key="1">
    <source>
        <dbReference type="SAM" id="MobiDB-lite"/>
    </source>
</evidence>
<name>A0A0F9C3E6_9ZZZZ</name>
<proteinExistence type="predicted"/>
<evidence type="ECO:0000313" key="2">
    <source>
        <dbReference type="EMBL" id="KKL28715.1"/>
    </source>
</evidence>